<dbReference type="HOGENOM" id="CLU_1318566_0_0_2"/>
<sequence length="207" mass="23972">MNDDRPIVQERPDFDLSYHRTKTNTWTFKPATIRKFVEERLEGRVLNLFAGKTKLNHDDEIVRVDLDEDRDADYHFDAIEVRERFGENSFDTVIMDPPYSVIQSRKRYDGEYAGHFKHVRDEVSKVVRPGGRTLTFGFTSTGMAQSRGFEKEELAIFAHGGRYRDTFCVVERRFERDLSEFPGIIAATDGGKPRTQNTGTEHSEADR</sequence>
<dbReference type="InterPro" id="IPR002052">
    <property type="entry name" value="DNA_methylase_N6_adenine_CS"/>
</dbReference>
<dbReference type="GO" id="GO:0008168">
    <property type="term" value="F:methyltransferase activity"/>
    <property type="evidence" value="ECO:0007669"/>
    <property type="project" value="InterPro"/>
</dbReference>
<dbReference type="OrthoDB" id="201629at2157"/>
<dbReference type="AlphaFoldDB" id="D2S3K6"/>
<dbReference type="Proteomes" id="UP000001903">
    <property type="component" value="Plasmid pHTUR05"/>
</dbReference>
<accession>D2S3K6</accession>
<evidence type="ECO:0000313" key="2">
    <source>
        <dbReference type="EMBL" id="ADB63953.1"/>
    </source>
</evidence>
<dbReference type="GO" id="GO:0003676">
    <property type="term" value="F:nucleic acid binding"/>
    <property type="evidence" value="ECO:0007669"/>
    <property type="project" value="InterPro"/>
</dbReference>
<dbReference type="InterPro" id="IPR029063">
    <property type="entry name" value="SAM-dependent_MTases_sf"/>
</dbReference>
<dbReference type="PROSITE" id="PS00092">
    <property type="entry name" value="N6_MTASE"/>
    <property type="match status" value="1"/>
</dbReference>
<organism evidence="2 3">
    <name type="scientific">Haloterrigena turkmenica (strain ATCC 51198 / DSM 5511 / JCM 9101 / NCIMB 13204 / VKM B-1734 / 4k)</name>
    <name type="common">Halococcus turkmenicus</name>
    <dbReference type="NCBI Taxonomy" id="543526"/>
    <lineage>
        <taxon>Archaea</taxon>
        <taxon>Methanobacteriati</taxon>
        <taxon>Methanobacteriota</taxon>
        <taxon>Stenosarchaea group</taxon>
        <taxon>Halobacteria</taxon>
        <taxon>Halobacteriales</taxon>
        <taxon>Natrialbaceae</taxon>
        <taxon>Haloterrigena</taxon>
    </lineage>
</organism>
<dbReference type="GeneID" id="8745871"/>
<reference evidence="2 3" key="1">
    <citation type="journal article" date="2010" name="Stand. Genomic Sci.">
        <title>Complete genome sequence of Haloterrigena turkmenica type strain (4k).</title>
        <authorList>
            <person name="Saunders E."/>
            <person name="Tindall B.J."/>
            <person name="Fahnrich R."/>
            <person name="Lapidus A."/>
            <person name="Copeland A."/>
            <person name="Del Rio T.G."/>
            <person name="Lucas S."/>
            <person name="Chen F."/>
            <person name="Tice H."/>
            <person name="Cheng J.F."/>
            <person name="Han C."/>
            <person name="Detter J.C."/>
            <person name="Bruce D."/>
            <person name="Goodwin L."/>
            <person name="Chain P."/>
            <person name="Pitluck S."/>
            <person name="Pati A."/>
            <person name="Ivanova N."/>
            <person name="Mavromatis K."/>
            <person name="Chen A."/>
            <person name="Palaniappan K."/>
            <person name="Land M."/>
            <person name="Hauser L."/>
            <person name="Chang Y.J."/>
            <person name="Jeffries C.D."/>
            <person name="Brettin T."/>
            <person name="Rohde M."/>
            <person name="Goker M."/>
            <person name="Bristow J."/>
            <person name="Eisen J.A."/>
            <person name="Markowitz V."/>
            <person name="Hugenholtz P."/>
            <person name="Klenk H.P."/>
            <person name="Kyrpides N.C."/>
        </authorList>
    </citation>
    <scope>NUCLEOTIDE SEQUENCE [LARGE SCALE GENOMIC DNA]</scope>
    <source>
        <strain evidence="3">ATCC 51198 / DSM 5511 / JCM 9101 / NCIMB 13204 / VKM B-1734 / 4k</strain>
    </source>
</reference>
<evidence type="ECO:0000313" key="3">
    <source>
        <dbReference type="Proteomes" id="UP000001903"/>
    </source>
</evidence>
<name>D2S3K6_HALTV</name>
<keyword evidence="3" id="KW-1185">Reference proteome</keyword>
<dbReference type="SUPFAM" id="SSF53335">
    <property type="entry name" value="S-adenosyl-L-methionine-dependent methyltransferases"/>
    <property type="match status" value="1"/>
</dbReference>
<dbReference type="GO" id="GO:0032259">
    <property type="term" value="P:methylation"/>
    <property type="evidence" value="ECO:0007669"/>
    <property type="project" value="InterPro"/>
</dbReference>
<dbReference type="EMBL" id="CP001865">
    <property type="protein sequence ID" value="ADB63953.1"/>
    <property type="molecule type" value="Genomic_DNA"/>
</dbReference>
<geneLocation type="plasmid" evidence="2 3">
    <name>pHTUR05</name>
</geneLocation>
<protein>
    <recommendedName>
        <fullName evidence="4">DNA methylase N-4/N-6 domain-containing protein</fullName>
    </recommendedName>
</protein>
<evidence type="ECO:0008006" key="4">
    <source>
        <dbReference type="Google" id="ProtNLM"/>
    </source>
</evidence>
<evidence type="ECO:0000256" key="1">
    <source>
        <dbReference type="SAM" id="MobiDB-lite"/>
    </source>
</evidence>
<dbReference type="Gene3D" id="3.40.50.150">
    <property type="entry name" value="Vaccinia Virus protein VP39"/>
    <property type="match status" value="1"/>
</dbReference>
<dbReference type="KEGG" id="htu:Htur_5066"/>
<dbReference type="RefSeq" id="WP_012946192.1">
    <property type="nucleotide sequence ID" value="NC_013748.1"/>
</dbReference>
<keyword evidence="2" id="KW-0614">Plasmid</keyword>
<feature type="region of interest" description="Disordered" evidence="1">
    <location>
        <begin position="185"/>
        <end position="207"/>
    </location>
</feature>
<proteinExistence type="predicted"/>
<gene>
    <name evidence="2" type="ordered locus">Htur_5066</name>
</gene>